<accession>A0A0U3KHC8</accession>
<sequence>MHAPRSTTVTTTHDAERTFAALTELASAPPYTEVARDDASRTVGFTSGKTAFSWGHEYVATVTPTDDGASVEITAGGFDDKPKALLDGRKNVKAAGKVGQALQDALGS</sequence>
<proteinExistence type="predicted"/>
<reference evidence="1 2" key="1">
    <citation type="journal article" date="1991" name="Int. J. Syst. Bacteriol.">
        <title>Description of the erythromycin-producing bacterium Arthrobacter sp. strain NRRL B-3381 as Aeromicrobium erythreum gen. nov., sp. nov.</title>
        <authorList>
            <person name="Miller E.S."/>
            <person name="Woese C.R."/>
            <person name="Brenner S."/>
        </authorList>
    </citation>
    <scope>NUCLEOTIDE SEQUENCE [LARGE SCALE GENOMIC DNA]</scope>
    <source>
        <strain evidence="1 2">AR18</strain>
    </source>
</reference>
<name>A0A0U3KHC8_9ACTN</name>
<evidence type="ECO:0000313" key="2">
    <source>
        <dbReference type="Proteomes" id="UP000067689"/>
    </source>
</evidence>
<gene>
    <name evidence="1" type="ORF">AERYTH_06550</name>
</gene>
<dbReference type="RefSeq" id="WP_067856206.1">
    <property type="nucleotide sequence ID" value="NZ_CP011502.1"/>
</dbReference>
<dbReference type="EMBL" id="CP011502">
    <property type="protein sequence ID" value="ALX04371.1"/>
    <property type="molecule type" value="Genomic_DNA"/>
</dbReference>
<organism evidence="1 2">
    <name type="scientific">Aeromicrobium erythreum</name>
    <dbReference type="NCBI Taxonomy" id="2041"/>
    <lineage>
        <taxon>Bacteria</taxon>
        <taxon>Bacillati</taxon>
        <taxon>Actinomycetota</taxon>
        <taxon>Actinomycetes</taxon>
        <taxon>Propionibacteriales</taxon>
        <taxon>Nocardioidaceae</taxon>
        <taxon>Aeromicrobium</taxon>
    </lineage>
</organism>
<keyword evidence="2" id="KW-1185">Reference proteome</keyword>
<dbReference type="OrthoDB" id="3778264at2"/>
<dbReference type="Proteomes" id="UP000067689">
    <property type="component" value="Chromosome"/>
</dbReference>
<dbReference type="AlphaFoldDB" id="A0A0U3KHC8"/>
<protein>
    <submittedName>
        <fullName evidence="1">Uncharacterized protein</fullName>
    </submittedName>
</protein>
<dbReference type="KEGG" id="aer:AERYTH_06550"/>
<evidence type="ECO:0000313" key="1">
    <source>
        <dbReference type="EMBL" id="ALX04371.1"/>
    </source>
</evidence>
<dbReference type="STRING" id="2041.AERYTH_06550"/>
<dbReference type="PATRIC" id="fig|2041.4.peg.1374"/>